<accession>A0AA42LQH8</accession>
<evidence type="ECO:0000313" key="2">
    <source>
        <dbReference type="Proteomes" id="UP001161094"/>
    </source>
</evidence>
<organism evidence="1 2">
    <name type="scientific">Achromobacter spanius</name>
    <dbReference type="NCBI Taxonomy" id="217203"/>
    <lineage>
        <taxon>Bacteria</taxon>
        <taxon>Pseudomonadati</taxon>
        <taxon>Pseudomonadota</taxon>
        <taxon>Betaproteobacteria</taxon>
        <taxon>Burkholderiales</taxon>
        <taxon>Alcaligenaceae</taxon>
        <taxon>Achromobacter</taxon>
    </lineage>
</organism>
<reference evidence="1" key="1">
    <citation type="submission" date="2022-09" db="EMBL/GenBank/DDBJ databases">
        <title>Intensive care unit water sources are persistently colonized with multi-drug resistant bacteria and are the site of extensive horizontal gene transfer of antibiotic resistance genes.</title>
        <authorList>
            <person name="Diorio-Toth L."/>
        </authorList>
    </citation>
    <scope>NUCLEOTIDE SEQUENCE</scope>
    <source>
        <strain evidence="1">GD03843</strain>
    </source>
</reference>
<comment type="caution">
    <text evidence="1">The sequence shown here is derived from an EMBL/GenBank/DDBJ whole genome shotgun (WGS) entry which is preliminary data.</text>
</comment>
<protein>
    <submittedName>
        <fullName evidence="1">Uncharacterized protein</fullName>
    </submittedName>
</protein>
<dbReference type="EMBL" id="JAOCDZ010000012">
    <property type="protein sequence ID" value="MDH0737676.1"/>
    <property type="molecule type" value="Genomic_DNA"/>
</dbReference>
<evidence type="ECO:0000313" key="1">
    <source>
        <dbReference type="EMBL" id="MDH0737676.1"/>
    </source>
</evidence>
<gene>
    <name evidence="1" type="ORF">N5D93_17815</name>
</gene>
<dbReference type="AlphaFoldDB" id="A0AA42LQH8"/>
<dbReference type="Proteomes" id="UP001161094">
    <property type="component" value="Unassembled WGS sequence"/>
</dbReference>
<sequence length="103" mass="11460">MGNIFTDAIRRLVKPTAEADEVSAVGQPLQIDKGNACRRQIPRARDSPLSHQLEDAVAIGDGRFDRTAMHCHVVLSRVMSWDRVLFIEGKNILLPTKNNILIA</sequence>
<dbReference type="RefSeq" id="WP_259249289.1">
    <property type="nucleotide sequence ID" value="NZ_JAOCDZ010000012.1"/>
</dbReference>
<name>A0AA42LQH8_9BURK</name>
<proteinExistence type="predicted"/>